<name>A0A8E2EJ16_9PEZI</name>
<dbReference type="Gene3D" id="2.60.120.200">
    <property type="match status" value="1"/>
</dbReference>
<evidence type="ECO:0000256" key="10">
    <source>
        <dbReference type="ARBA" id="ARBA00023295"/>
    </source>
</evidence>
<feature type="chain" id="PRO_5034773849" description="chitinase" evidence="15">
    <location>
        <begin position="22"/>
        <end position="539"/>
    </location>
</feature>
<dbReference type="GO" id="GO:0016020">
    <property type="term" value="C:membrane"/>
    <property type="evidence" value="ECO:0007669"/>
    <property type="project" value="UniProtKB-SubCell"/>
</dbReference>
<dbReference type="AlphaFoldDB" id="A0A8E2EJ16"/>
<sequence length="539" mass="58429">MHTSSLTLLAILTSFLILTSAQTTTTCNPTTNTTCPHDSGISSTTFASNFSTSSTFFSNSSWSATAGSITYTSSGAEFVVKEKGDAPTIETDFYFFFGEVEVVMQAASGTGIVSSVVMESDDLDEIDWELLGGNTTSVETNYFGKGNTTTYDRAIYYPVTTPQSTYHTYTVNWTSSSTVWLIDSVPVRTLHYADAVSGTNYPQTPMRLKLGIWAGGDSDNSEGTIAWAGGKTDYSNGPFTVIVKSVRITNSEPGKSYWYNGTTGAWESIVVVGGNGREGVNSSVTANSTVSGTAAAAAAAAATKTSDAGSGAGEVMVGVESLIIMNFQTLPYHNRINMTFPTDLKTSDGFKFRLTTSQTSTGLFRVRDPDSPFQNPTKYIAEPPPVRKAKVRFAPSPKYNPSPTHLQQHPMHPQTDPPPASLEPHDTDSFISIGSTQFTASTDSGSSERDDDGQERHHDLNGIKKAVSVQKICLDLLWLFWLVCILCCIGFIVYFAWRPSPQPPFDPPISARGFEDKRNDAAGFKELEERFEELVEKVA</sequence>
<evidence type="ECO:0000256" key="7">
    <source>
        <dbReference type="ARBA" id="ARBA00022801"/>
    </source>
</evidence>
<dbReference type="PANTHER" id="PTHR10963:SF27">
    <property type="entry name" value="GLYCOSIDASE-RELATED"/>
    <property type="match status" value="1"/>
</dbReference>
<dbReference type="InterPro" id="IPR050546">
    <property type="entry name" value="Glycosyl_Hydrlase_16"/>
</dbReference>
<keyword evidence="6 15" id="KW-0732">Signal</keyword>
<evidence type="ECO:0000256" key="9">
    <source>
        <dbReference type="ARBA" id="ARBA00023180"/>
    </source>
</evidence>
<keyword evidence="5" id="KW-0808">Transferase</keyword>
<dbReference type="Proteomes" id="UP000250266">
    <property type="component" value="Unassembled WGS sequence"/>
</dbReference>
<dbReference type="EMBL" id="KV744827">
    <property type="protein sequence ID" value="OCK84927.1"/>
    <property type="molecule type" value="Genomic_DNA"/>
</dbReference>
<feature type="compositionally biased region" description="Polar residues" evidence="13">
    <location>
        <begin position="429"/>
        <end position="445"/>
    </location>
</feature>
<dbReference type="SUPFAM" id="SSF49899">
    <property type="entry name" value="Concanavalin A-like lectins/glucanases"/>
    <property type="match status" value="1"/>
</dbReference>
<dbReference type="Pfam" id="PF00722">
    <property type="entry name" value="Glyco_hydro_16"/>
    <property type="match status" value="1"/>
</dbReference>
<protein>
    <recommendedName>
        <fullName evidence="3">chitinase</fullName>
        <ecNumber evidence="3">3.2.1.14</ecNumber>
    </recommendedName>
</protein>
<dbReference type="PANTHER" id="PTHR10963">
    <property type="entry name" value="GLYCOSYL HYDROLASE-RELATED"/>
    <property type="match status" value="1"/>
</dbReference>
<keyword evidence="18" id="KW-1185">Reference proteome</keyword>
<evidence type="ECO:0000313" key="18">
    <source>
        <dbReference type="Proteomes" id="UP000250266"/>
    </source>
</evidence>
<comment type="similarity">
    <text evidence="12">Belongs to the glycosyl hydrolase 16 family. CRH1 subfamily.</text>
</comment>
<dbReference type="GO" id="GO:0005975">
    <property type="term" value="P:carbohydrate metabolic process"/>
    <property type="evidence" value="ECO:0007669"/>
    <property type="project" value="InterPro"/>
</dbReference>
<dbReference type="CDD" id="cd02183">
    <property type="entry name" value="GH16_fungal_CRH1_transglycosylase"/>
    <property type="match status" value="1"/>
</dbReference>
<gene>
    <name evidence="17" type="ORF">K432DRAFT_422154</name>
</gene>
<keyword evidence="4" id="KW-0328">Glycosyltransferase</keyword>
<reference evidence="17 18" key="1">
    <citation type="journal article" date="2016" name="Nat. Commun.">
        <title>Ectomycorrhizal ecology is imprinted in the genome of the dominant symbiotic fungus Cenococcum geophilum.</title>
        <authorList>
            <consortium name="DOE Joint Genome Institute"/>
            <person name="Peter M."/>
            <person name="Kohler A."/>
            <person name="Ohm R.A."/>
            <person name="Kuo A."/>
            <person name="Krutzmann J."/>
            <person name="Morin E."/>
            <person name="Arend M."/>
            <person name="Barry K.W."/>
            <person name="Binder M."/>
            <person name="Choi C."/>
            <person name="Clum A."/>
            <person name="Copeland A."/>
            <person name="Grisel N."/>
            <person name="Haridas S."/>
            <person name="Kipfer T."/>
            <person name="LaButti K."/>
            <person name="Lindquist E."/>
            <person name="Lipzen A."/>
            <person name="Maire R."/>
            <person name="Meier B."/>
            <person name="Mihaltcheva S."/>
            <person name="Molinier V."/>
            <person name="Murat C."/>
            <person name="Poggeler S."/>
            <person name="Quandt C.A."/>
            <person name="Sperisen C."/>
            <person name="Tritt A."/>
            <person name="Tisserant E."/>
            <person name="Crous P.W."/>
            <person name="Henrissat B."/>
            <person name="Nehls U."/>
            <person name="Egli S."/>
            <person name="Spatafora J.W."/>
            <person name="Grigoriev I.V."/>
            <person name="Martin F.M."/>
        </authorList>
    </citation>
    <scope>NUCLEOTIDE SEQUENCE [LARGE SCALE GENOMIC DNA]</scope>
    <source>
        <strain evidence="17 18">CBS 459.81</strain>
    </source>
</reference>
<feature type="region of interest" description="Disordered" evidence="13">
    <location>
        <begin position="363"/>
        <end position="457"/>
    </location>
</feature>
<evidence type="ECO:0000256" key="8">
    <source>
        <dbReference type="ARBA" id="ARBA00023136"/>
    </source>
</evidence>
<evidence type="ECO:0000256" key="15">
    <source>
        <dbReference type="SAM" id="SignalP"/>
    </source>
</evidence>
<feature type="domain" description="GH16" evidence="16">
    <location>
        <begin position="23"/>
        <end position="243"/>
    </location>
</feature>
<feature type="transmembrane region" description="Helical" evidence="14">
    <location>
        <begin position="476"/>
        <end position="497"/>
    </location>
</feature>
<dbReference type="GO" id="GO:0008843">
    <property type="term" value="F:endochitinase activity"/>
    <property type="evidence" value="ECO:0007669"/>
    <property type="project" value="UniProtKB-EC"/>
</dbReference>
<evidence type="ECO:0000256" key="12">
    <source>
        <dbReference type="ARBA" id="ARBA00038074"/>
    </source>
</evidence>
<keyword evidence="8 14" id="KW-0472">Membrane</keyword>
<comment type="subcellular location">
    <subcellularLocation>
        <location evidence="2">Membrane</location>
    </subcellularLocation>
</comment>
<dbReference type="EC" id="3.2.1.14" evidence="3"/>
<dbReference type="GO" id="GO:0009277">
    <property type="term" value="C:fungal-type cell wall"/>
    <property type="evidence" value="ECO:0007669"/>
    <property type="project" value="TreeGrafter"/>
</dbReference>
<keyword evidence="14" id="KW-0812">Transmembrane</keyword>
<proteinExistence type="inferred from homology"/>
<dbReference type="GO" id="GO:0031505">
    <property type="term" value="P:fungal-type cell wall organization"/>
    <property type="evidence" value="ECO:0007669"/>
    <property type="project" value="TreeGrafter"/>
</dbReference>
<evidence type="ECO:0000256" key="11">
    <source>
        <dbReference type="ARBA" id="ARBA00023316"/>
    </source>
</evidence>
<keyword evidence="9" id="KW-0325">Glycoprotein</keyword>
<dbReference type="PROSITE" id="PS51762">
    <property type="entry name" value="GH16_2"/>
    <property type="match status" value="1"/>
</dbReference>
<keyword evidence="14" id="KW-1133">Transmembrane helix</keyword>
<evidence type="ECO:0000256" key="1">
    <source>
        <dbReference type="ARBA" id="ARBA00000822"/>
    </source>
</evidence>
<evidence type="ECO:0000313" key="17">
    <source>
        <dbReference type="EMBL" id="OCK84927.1"/>
    </source>
</evidence>
<evidence type="ECO:0000256" key="5">
    <source>
        <dbReference type="ARBA" id="ARBA00022679"/>
    </source>
</evidence>
<evidence type="ECO:0000256" key="2">
    <source>
        <dbReference type="ARBA" id="ARBA00004370"/>
    </source>
</evidence>
<dbReference type="GO" id="GO:0016757">
    <property type="term" value="F:glycosyltransferase activity"/>
    <property type="evidence" value="ECO:0007669"/>
    <property type="project" value="UniProtKB-KW"/>
</dbReference>
<keyword evidence="10" id="KW-0326">Glycosidase</keyword>
<comment type="catalytic activity">
    <reaction evidence="1">
        <text>Random endo-hydrolysis of N-acetyl-beta-D-glucosaminide (1-&gt;4)-beta-linkages in chitin and chitodextrins.</text>
        <dbReference type="EC" id="3.2.1.14"/>
    </reaction>
</comment>
<dbReference type="InterPro" id="IPR013320">
    <property type="entry name" value="ConA-like_dom_sf"/>
</dbReference>
<evidence type="ECO:0000256" key="3">
    <source>
        <dbReference type="ARBA" id="ARBA00012729"/>
    </source>
</evidence>
<keyword evidence="7 17" id="KW-0378">Hydrolase</keyword>
<feature type="signal peptide" evidence="15">
    <location>
        <begin position="1"/>
        <end position="21"/>
    </location>
</feature>
<evidence type="ECO:0000259" key="16">
    <source>
        <dbReference type="PROSITE" id="PS51762"/>
    </source>
</evidence>
<evidence type="ECO:0000256" key="14">
    <source>
        <dbReference type="SAM" id="Phobius"/>
    </source>
</evidence>
<evidence type="ECO:0000256" key="6">
    <source>
        <dbReference type="ARBA" id="ARBA00022729"/>
    </source>
</evidence>
<organism evidence="17 18">
    <name type="scientific">Lepidopterella palustris CBS 459.81</name>
    <dbReference type="NCBI Taxonomy" id="1314670"/>
    <lineage>
        <taxon>Eukaryota</taxon>
        <taxon>Fungi</taxon>
        <taxon>Dikarya</taxon>
        <taxon>Ascomycota</taxon>
        <taxon>Pezizomycotina</taxon>
        <taxon>Dothideomycetes</taxon>
        <taxon>Pleosporomycetidae</taxon>
        <taxon>Mytilinidiales</taxon>
        <taxon>Argynnaceae</taxon>
        <taxon>Lepidopterella</taxon>
    </lineage>
</organism>
<dbReference type="OrthoDB" id="4781at2759"/>
<evidence type="ECO:0000256" key="13">
    <source>
        <dbReference type="SAM" id="MobiDB-lite"/>
    </source>
</evidence>
<evidence type="ECO:0000256" key="4">
    <source>
        <dbReference type="ARBA" id="ARBA00022676"/>
    </source>
</evidence>
<accession>A0A8E2EJ16</accession>
<keyword evidence="11" id="KW-0961">Cell wall biogenesis/degradation</keyword>
<dbReference type="InterPro" id="IPR000757">
    <property type="entry name" value="Beta-glucanase-like"/>
</dbReference>